<dbReference type="PANTHER" id="PTHR21581:SF33">
    <property type="entry name" value="D-ALANYL-D-ALANINE CARBOXYPEPTIDASE DACB"/>
    <property type="match status" value="1"/>
</dbReference>
<dbReference type="Proteomes" id="UP000293142">
    <property type="component" value="Unassembled WGS sequence"/>
</dbReference>
<evidence type="ECO:0000256" key="5">
    <source>
        <dbReference type="ARBA" id="ARBA00022984"/>
    </source>
</evidence>
<evidence type="ECO:0000256" key="10">
    <source>
        <dbReference type="SAM" id="SignalP"/>
    </source>
</evidence>
<feature type="chain" id="PRO_5020519031" evidence="10">
    <location>
        <begin position="26"/>
        <end position="391"/>
    </location>
</feature>
<keyword evidence="2 10" id="KW-0732">Signal</keyword>
<feature type="binding site" evidence="8">
    <location>
        <position position="224"/>
    </location>
    <ligand>
        <name>substrate</name>
    </ligand>
</feature>
<keyword evidence="12" id="KW-0645">Protease</keyword>
<dbReference type="PANTHER" id="PTHR21581">
    <property type="entry name" value="D-ALANYL-D-ALANINE CARBOXYPEPTIDASE"/>
    <property type="match status" value="1"/>
</dbReference>
<evidence type="ECO:0000259" key="11">
    <source>
        <dbReference type="Pfam" id="PF00768"/>
    </source>
</evidence>
<dbReference type="GO" id="GO:0006508">
    <property type="term" value="P:proteolysis"/>
    <property type="evidence" value="ECO:0007669"/>
    <property type="project" value="InterPro"/>
</dbReference>
<reference evidence="12 13" key="1">
    <citation type="submission" date="2019-02" db="EMBL/GenBank/DDBJ databases">
        <title>Paenibacillus sp. nov., isolated from surface-sterilized tissue of Thalictrum simplex L.</title>
        <authorList>
            <person name="Tuo L."/>
        </authorList>
    </citation>
    <scope>NUCLEOTIDE SEQUENCE [LARGE SCALE GENOMIC DNA]</scope>
    <source>
        <strain evidence="12 13">N2SHLJ1</strain>
    </source>
</reference>
<dbReference type="PRINTS" id="PR00725">
    <property type="entry name" value="DADACBPTASE1"/>
</dbReference>
<dbReference type="GO" id="GO:0008360">
    <property type="term" value="P:regulation of cell shape"/>
    <property type="evidence" value="ECO:0007669"/>
    <property type="project" value="UniProtKB-KW"/>
</dbReference>
<organism evidence="12 13">
    <name type="scientific">Paenibacillus thalictri</name>
    <dbReference type="NCBI Taxonomy" id="2527873"/>
    <lineage>
        <taxon>Bacteria</taxon>
        <taxon>Bacillati</taxon>
        <taxon>Bacillota</taxon>
        <taxon>Bacilli</taxon>
        <taxon>Bacillales</taxon>
        <taxon>Paenibacillaceae</taxon>
        <taxon>Paenibacillus</taxon>
    </lineage>
</organism>
<evidence type="ECO:0000313" key="13">
    <source>
        <dbReference type="Proteomes" id="UP000293142"/>
    </source>
</evidence>
<dbReference type="InterPro" id="IPR012338">
    <property type="entry name" value="Beta-lactam/transpept-like"/>
</dbReference>
<dbReference type="RefSeq" id="WP_131013037.1">
    <property type="nucleotide sequence ID" value="NZ_SIRE01000006.1"/>
</dbReference>
<feature type="active site" description="Acyl-ester intermediate" evidence="7">
    <location>
        <position position="62"/>
    </location>
</feature>
<dbReference type="InterPro" id="IPR018044">
    <property type="entry name" value="Peptidase_S11"/>
</dbReference>
<evidence type="ECO:0000256" key="2">
    <source>
        <dbReference type="ARBA" id="ARBA00022729"/>
    </source>
</evidence>
<keyword evidence="13" id="KW-1185">Reference proteome</keyword>
<dbReference type="GO" id="GO:0009002">
    <property type="term" value="F:serine-type D-Ala-D-Ala carboxypeptidase activity"/>
    <property type="evidence" value="ECO:0007669"/>
    <property type="project" value="InterPro"/>
</dbReference>
<feature type="active site" evidence="7">
    <location>
        <position position="117"/>
    </location>
</feature>
<dbReference type="GO" id="GO:0071555">
    <property type="term" value="P:cell wall organization"/>
    <property type="evidence" value="ECO:0007669"/>
    <property type="project" value="UniProtKB-KW"/>
</dbReference>
<proteinExistence type="inferred from homology"/>
<dbReference type="EMBL" id="SIRE01000006">
    <property type="protein sequence ID" value="TBL79792.1"/>
    <property type="molecule type" value="Genomic_DNA"/>
</dbReference>
<dbReference type="GO" id="GO:0009252">
    <property type="term" value="P:peptidoglycan biosynthetic process"/>
    <property type="evidence" value="ECO:0007669"/>
    <property type="project" value="UniProtKB-KW"/>
</dbReference>
<sequence>MKTFGYILAALIASMSMMLPQQAEAAAVPQTSTHAEAAALIDVQSGRILYSQQGDKPLRIASLTKIMTAIVAIENGKLEDKVKVGQNAYAKEGSSIYLRLGEEMTLHNMLYGLMLRSGNDAATAIAEDVGGSLDGFVFMMNQKAQELGMKNTVFRNPHGLEAEDHRSSANDMARLTAYALKNPVFAEIVKTKMKKAPNPNEKWDYTWMNKNKMLSLYEGADGVKTGYTKMAKRCLVSSATRNGQQLAVVTLNDGDDWADHSRLLDYGFKYYGIDEIINKGDAVQGTPYVAGSSFKYPAADAERANITMNPVLLDANSLPYRLGERGSLQFTLNGNSIGSIPLYDKDSPRLKWPEKSAFGTQETDFYHSSYSRFLAFVQTLVKALFTGTPDM</sequence>
<evidence type="ECO:0000256" key="7">
    <source>
        <dbReference type="PIRSR" id="PIRSR618044-1"/>
    </source>
</evidence>
<evidence type="ECO:0000256" key="6">
    <source>
        <dbReference type="ARBA" id="ARBA00023316"/>
    </source>
</evidence>
<keyword evidence="4" id="KW-0133">Cell shape</keyword>
<feature type="domain" description="Peptidase S11 D-alanyl-D-alanine carboxypeptidase A N-terminal" evidence="11">
    <location>
        <begin position="28"/>
        <end position="253"/>
    </location>
</feature>
<name>A0A4V2J4G6_9BACL</name>
<protein>
    <submittedName>
        <fullName evidence="12">D-alanyl-D-alanine carboxypeptidase</fullName>
    </submittedName>
</protein>
<feature type="signal peptide" evidence="10">
    <location>
        <begin position="1"/>
        <end position="25"/>
    </location>
</feature>
<comment type="caution">
    <text evidence="12">The sequence shown here is derived from an EMBL/GenBank/DDBJ whole genome shotgun (WGS) entry which is preliminary data.</text>
</comment>
<dbReference type="AlphaFoldDB" id="A0A4V2J4G6"/>
<evidence type="ECO:0000313" key="12">
    <source>
        <dbReference type="EMBL" id="TBL79792.1"/>
    </source>
</evidence>
<evidence type="ECO:0000256" key="3">
    <source>
        <dbReference type="ARBA" id="ARBA00022801"/>
    </source>
</evidence>
<keyword evidence="3" id="KW-0378">Hydrolase</keyword>
<comment type="similarity">
    <text evidence="1 9">Belongs to the peptidase S11 family.</text>
</comment>
<feature type="active site" description="Proton acceptor" evidence="7">
    <location>
        <position position="65"/>
    </location>
</feature>
<keyword evidence="12" id="KW-0121">Carboxypeptidase</keyword>
<dbReference type="SUPFAM" id="SSF56601">
    <property type="entry name" value="beta-lactamase/transpeptidase-like"/>
    <property type="match status" value="1"/>
</dbReference>
<evidence type="ECO:0000256" key="8">
    <source>
        <dbReference type="PIRSR" id="PIRSR618044-2"/>
    </source>
</evidence>
<evidence type="ECO:0000256" key="4">
    <source>
        <dbReference type="ARBA" id="ARBA00022960"/>
    </source>
</evidence>
<dbReference type="OrthoDB" id="9791132at2"/>
<keyword evidence="5" id="KW-0573">Peptidoglycan synthesis</keyword>
<evidence type="ECO:0000256" key="9">
    <source>
        <dbReference type="RuleBase" id="RU004016"/>
    </source>
</evidence>
<accession>A0A4V2J4G6</accession>
<dbReference type="Gene3D" id="3.40.710.10">
    <property type="entry name" value="DD-peptidase/beta-lactamase superfamily"/>
    <property type="match status" value="1"/>
</dbReference>
<keyword evidence="6" id="KW-0961">Cell wall biogenesis/degradation</keyword>
<dbReference type="InterPro" id="IPR001967">
    <property type="entry name" value="Peptidase_S11_N"/>
</dbReference>
<gene>
    <name evidence="12" type="ORF">EYB31_09310</name>
</gene>
<evidence type="ECO:0000256" key="1">
    <source>
        <dbReference type="ARBA" id="ARBA00007164"/>
    </source>
</evidence>
<dbReference type="Pfam" id="PF00768">
    <property type="entry name" value="Peptidase_S11"/>
    <property type="match status" value="1"/>
</dbReference>